<name>A0ABT5Y1P1_9FLAO</name>
<protein>
    <submittedName>
        <fullName evidence="3">Proline dehydrogenase family protein</fullName>
    </submittedName>
</protein>
<sequence length="390" mass="44814">MRPNFENTAIAFELKSDSQLERAYFLFKMISNEPLVRIGTAATNFAIKAHLPVEGLIRATVFDHFCGGVSEKDCLPIIDNMYGNGVCSILDYSAEGKEVDNQFDFAMEKTMDILDFVKEKDAMPFAVFKPTGFGRFKLFEKVTAGSELTEKEQAEWGRIVNRFEKVCQKAHKLDVALLIDAEESWMQGAADGLVLEMMRKYNKEKTIVFNTFQMYRWDRMPYIIKLFKQAEEEGFKIGAKVVRGAYMEKENDRAEDKGYKSPICENKQLTDENFDAAIDYMMDHLDYFTIFAGTHNEKSTLRLVDLMEKRGIASDDGRIWFGQLFGMSDHITYNLAAHGYNSVKYLPYGPVKDVMPYLIRRAEENTSVAGQTSRELALITKERKRRRLES</sequence>
<evidence type="ECO:0000313" key="3">
    <source>
        <dbReference type="EMBL" id="MDF0717239.1"/>
    </source>
</evidence>
<dbReference type="PANTHER" id="PTHR13914:SF0">
    <property type="entry name" value="PROLINE DEHYDROGENASE 1, MITOCHONDRIAL"/>
    <property type="match status" value="1"/>
</dbReference>
<keyword evidence="1" id="KW-0560">Oxidoreductase</keyword>
<dbReference type="InterPro" id="IPR002872">
    <property type="entry name" value="Proline_DH_dom"/>
</dbReference>
<dbReference type="InterPro" id="IPR015659">
    <property type="entry name" value="Proline_oxidase"/>
</dbReference>
<dbReference type="InterPro" id="IPR029041">
    <property type="entry name" value="FAD-linked_oxidoreductase-like"/>
</dbReference>
<accession>A0ABT5Y1P1</accession>
<dbReference type="Proteomes" id="UP001221366">
    <property type="component" value="Unassembled WGS sequence"/>
</dbReference>
<dbReference type="Gene3D" id="3.20.20.220">
    <property type="match status" value="1"/>
</dbReference>
<dbReference type="RefSeq" id="WP_275616394.1">
    <property type="nucleotide sequence ID" value="NZ_JARFVB010000009.1"/>
</dbReference>
<feature type="domain" description="Proline dehydrogenase" evidence="2">
    <location>
        <begin position="78"/>
        <end position="374"/>
    </location>
</feature>
<evidence type="ECO:0000313" key="4">
    <source>
        <dbReference type="Proteomes" id="UP001221366"/>
    </source>
</evidence>
<evidence type="ECO:0000256" key="1">
    <source>
        <dbReference type="ARBA" id="ARBA00023002"/>
    </source>
</evidence>
<dbReference type="Pfam" id="PF01619">
    <property type="entry name" value="Pro_dh"/>
    <property type="match status" value="1"/>
</dbReference>
<evidence type="ECO:0000259" key="2">
    <source>
        <dbReference type="Pfam" id="PF01619"/>
    </source>
</evidence>
<gene>
    <name evidence="3" type="ORF">PY092_13835</name>
</gene>
<proteinExistence type="predicted"/>
<dbReference type="EMBL" id="JARFVB010000009">
    <property type="protein sequence ID" value="MDF0717239.1"/>
    <property type="molecule type" value="Genomic_DNA"/>
</dbReference>
<organism evidence="3 4">
    <name type="scientific">Flagellimonas yonaguniensis</name>
    <dbReference type="NCBI Taxonomy" id="3031325"/>
    <lineage>
        <taxon>Bacteria</taxon>
        <taxon>Pseudomonadati</taxon>
        <taxon>Bacteroidota</taxon>
        <taxon>Flavobacteriia</taxon>
        <taxon>Flavobacteriales</taxon>
        <taxon>Flavobacteriaceae</taxon>
        <taxon>Flagellimonas</taxon>
    </lineage>
</organism>
<dbReference type="SUPFAM" id="SSF51730">
    <property type="entry name" value="FAD-linked oxidoreductase"/>
    <property type="match status" value="1"/>
</dbReference>
<comment type="caution">
    <text evidence="3">The sequence shown here is derived from an EMBL/GenBank/DDBJ whole genome shotgun (WGS) entry which is preliminary data.</text>
</comment>
<keyword evidence="4" id="KW-1185">Reference proteome</keyword>
<dbReference type="PANTHER" id="PTHR13914">
    <property type="entry name" value="PROLINE OXIDASE"/>
    <property type="match status" value="1"/>
</dbReference>
<reference evidence="3 4" key="1">
    <citation type="submission" date="2023-03" db="EMBL/GenBank/DDBJ databases">
        <title>Muricauda XX sp. nov. and Muricauda XXX sp. nov., two novel species isolated from Okinawa Trough.</title>
        <authorList>
            <person name="Cao W."/>
            <person name="Deng X."/>
        </authorList>
    </citation>
    <scope>NUCLEOTIDE SEQUENCE [LARGE SCALE GENOMIC DNA]</scope>
    <source>
        <strain evidence="3 4">334s03</strain>
    </source>
</reference>